<keyword evidence="12 15" id="KW-0472">Membrane</keyword>
<organism evidence="18 19">
    <name type="scientific">Psychromarinibacter halotolerans</name>
    <dbReference type="NCBI Taxonomy" id="1775175"/>
    <lineage>
        <taxon>Bacteria</taxon>
        <taxon>Pseudomonadati</taxon>
        <taxon>Pseudomonadota</taxon>
        <taxon>Alphaproteobacteria</taxon>
        <taxon>Rhodobacterales</taxon>
        <taxon>Paracoccaceae</taxon>
        <taxon>Psychromarinibacter</taxon>
    </lineage>
</organism>
<dbReference type="NCBIfam" id="TIGR01812">
    <property type="entry name" value="sdhA_frdA_Gneg"/>
    <property type="match status" value="1"/>
</dbReference>
<sequence length="601" mass="64846">MAAYDYETHDYDVVVIGAGGSGLRATLGMAEQGLRTACVTKVFPTRSHTVAAQGGIAASLGNMGPDSWQWHMYDTVKGSDWLGDTDAMEYLAREAPKAVYELEHYGVPFSRTEEGKIYQRPFGGHTTEFGEGPAVQRTCAAADRTGHAILHTLYGQSLKQQAEFYIEYFAIDLLMSEDGACRGVLAWKLDDGTMHVFNAKTVVLATGGYGRAYFSATSAHTCTGDGGGMVARAGLALQDMEFVQFHPTGIYGSGCLITEGARGEGGYLTNSEGERFMERYAPQYKDLAPRDYVSRSMTMEIREGRGVGEHGDHIHLNLSHLPAEALAERLPGISESAKIFAGVDVTKEPIPVLPTVHYNMGGVPTNYWGEVLNPTAEDPTAIVPGLMAVGEAGCASVHGANRLGSNSLIDLVVFGRAAAIRAGKVVDPDTAVPTASKAAIDKAFDRFDAVRNANGGTPTADLRDEMQRTMQADAAVFRASDSLKDGVEKMTAIAAKLDDLKVTDRSLVWNSDLMETLELTNLMPNALATIVGAEAREESRGAHAHEDFPERDDDKWRVHTVSRVDGNKVDLSYRPVIIDPLSTEEEGGISLKKIAPKARTF</sequence>
<evidence type="ECO:0000259" key="16">
    <source>
        <dbReference type="Pfam" id="PF00890"/>
    </source>
</evidence>
<evidence type="ECO:0000256" key="3">
    <source>
        <dbReference type="ARBA" id="ARBA00004894"/>
    </source>
</evidence>
<comment type="caution">
    <text evidence="18">The sequence shown here is derived from an EMBL/GenBank/DDBJ whole genome shotgun (WGS) entry which is preliminary data.</text>
</comment>
<evidence type="ECO:0000259" key="17">
    <source>
        <dbReference type="Pfam" id="PF02910"/>
    </source>
</evidence>
<comment type="cofactor">
    <cofactor evidence="1 15">
        <name>FAD</name>
        <dbReference type="ChEBI" id="CHEBI:57692"/>
    </cofactor>
</comment>
<dbReference type="InterPro" id="IPR011281">
    <property type="entry name" value="Succ_DH_flav_su_fwd"/>
</dbReference>
<dbReference type="PIRSF" id="PIRSF000171">
    <property type="entry name" value="SDHA_APRA_LASPO"/>
    <property type="match status" value="1"/>
</dbReference>
<evidence type="ECO:0000256" key="11">
    <source>
        <dbReference type="ARBA" id="ARBA00023002"/>
    </source>
</evidence>
<accession>A0ABV7GVJ9</accession>
<comment type="catalytic activity">
    <reaction evidence="13 15">
        <text>a quinone + succinate = fumarate + a quinol</text>
        <dbReference type="Rhea" id="RHEA:40523"/>
        <dbReference type="ChEBI" id="CHEBI:24646"/>
        <dbReference type="ChEBI" id="CHEBI:29806"/>
        <dbReference type="ChEBI" id="CHEBI:30031"/>
        <dbReference type="ChEBI" id="CHEBI:132124"/>
        <dbReference type="EC" id="1.3.5.1"/>
    </reaction>
</comment>
<evidence type="ECO:0000256" key="2">
    <source>
        <dbReference type="ARBA" id="ARBA00004515"/>
    </source>
</evidence>
<keyword evidence="11 15" id="KW-0560">Oxidoreductase</keyword>
<evidence type="ECO:0000256" key="12">
    <source>
        <dbReference type="ARBA" id="ARBA00023136"/>
    </source>
</evidence>
<dbReference type="PROSITE" id="PS00504">
    <property type="entry name" value="FRD_SDH_FAD_BINDING"/>
    <property type="match status" value="1"/>
</dbReference>
<evidence type="ECO:0000256" key="4">
    <source>
        <dbReference type="ARBA" id="ARBA00008040"/>
    </source>
</evidence>
<dbReference type="InterPro" id="IPR015939">
    <property type="entry name" value="Fum_Rdtase/Succ_DH_flav-like_C"/>
</dbReference>
<dbReference type="EC" id="1.3.5.1" evidence="5 15"/>
<keyword evidence="15" id="KW-1003">Cell membrane</keyword>
<proteinExistence type="inferred from homology"/>
<evidence type="ECO:0000256" key="13">
    <source>
        <dbReference type="ARBA" id="ARBA00049220"/>
    </source>
</evidence>
<name>A0ABV7GVJ9_9RHOB</name>
<evidence type="ECO:0000256" key="9">
    <source>
        <dbReference type="ARBA" id="ARBA00022827"/>
    </source>
</evidence>
<dbReference type="InterPro" id="IPR030664">
    <property type="entry name" value="SdhA/FrdA/AprA"/>
</dbReference>
<dbReference type="Gene3D" id="1.20.58.100">
    <property type="entry name" value="Fumarate reductase/succinate dehydrogenase flavoprotein-like, C-terminal domain"/>
    <property type="match status" value="1"/>
</dbReference>
<keyword evidence="8 15" id="KW-0285">Flavoprotein</keyword>
<dbReference type="InterPro" id="IPR027477">
    <property type="entry name" value="Succ_DH/fumarate_Rdtase_cat_sf"/>
</dbReference>
<evidence type="ECO:0000256" key="15">
    <source>
        <dbReference type="RuleBase" id="RU362051"/>
    </source>
</evidence>
<comment type="similarity">
    <text evidence="4 15">Belongs to the FAD-dependent oxidoreductase 2 family. FRD/SDH subfamily.</text>
</comment>
<evidence type="ECO:0000313" key="18">
    <source>
        <dbReference type="EMBL" id="MFC3145684.1"/>
    </source>
</evidence>
<dbReference type="EMBL" id="JBHRTB010000010">
    <property type="protein sequence ID" value="MFC3145684.1"/>
    <property type="molecule type" value="Genomic_DNA"/>
</dbReference>
<dbReference type="Pfam" id="PF00890">
    <property type="entry name" value="FAD_binding_2"/>
    <property type="match status" value="1"/>
</dbReference>
<dbReference type="SUPFAM" id="SSF46977">
    <property type="entry name" value="Succinate dehydrogenase/fumarate reductase flavoprotein C-terminal domain"/>
    <property type="match status" value="1"/>
</dbReference>
<keyword evidence="10 15" id="KW-0249">Electron transport</keyword>
<dbReference type="Proteomes" id="UP001595632">
    <property type="component" value="Unassembled WGS sequence"/>
</dbReference>
<feature type="domain" description="Fumarate reductase/succinate dehydrogenase flavoprotein-like C-terminal" evidence="17">
    <location>
        <begin position="463"/>
        <end position="599"/>
    </location>
</feature>
<dbReference type="SUPFAM" id="SSF51905">
    <property type="entry name" value="FAD/NAD(P)-binding domain"/>
    <property type="match status" value="1"/>
</dbReference>
<dbReference type="Pfam" id="PF02910">
    <property type="entry name" value="Succ_DH_flav_C"/>
    <property type="match status" value="1"/>
</dbReference>
<dbReference type="InterPro" id="IPR003953">
    <property type="entry name" value="FAD-dep_OxRdtase_2_FAD-bd"/>
</dbReference>
<dbReference type="RefSeq" id="WP_275632635.1">
    <property type="nucleotide sequence ID" value="NZ_JARGYD010000003.1"/>
</dbReference>
<keyword evidence="15" id="KW-0816">Tricarboxylic acid cycle</keyword>
<comment type="pathway">
    <text evidence="3 15">Carbohydrate metabolism; tricarboxylic acid cycle; fumarate from succinate (bacterial route): step 1/1.</text>
</comment>
<dbReference type="Gene3D" id="3.90.700.10">
    <property type="entry name" value="Succinate dehydrogenase/fumarate reductase flavoprotein, catalytic domain"/>
    <property type="match status" value="1"/>
</dbReference>
<dbReference type="SUPFAM" id="SSF56425">
    <property type="entry name" value="Succinate dehydrogenase/fumarate reductase flavoprotein, catalytic domain"/>
    <property type="match status" value="1"/>
</dbReference>
<keyword evidence="7 15" id="KW-0813">Transport</keyword>
<evidence type="ECO:0000313" key="19">
    <source>
        <dbReference type="Proteomes" id="UP001595632"/>
    </source>
</evidence>
<evidence type="ECO:0000256" key="1">
    <source>
        <dbReference type="ARBA" id="ARBA00001974"/>
    </source>
</evidence>
<keyword evidence="9 15" id="KW-0274">FAD</keyword>
<keyword evidence="19" id="KW-1185">Reference proteome</keyword>
<dbReference type="InterPro" id="IPR036188">
    <property type="entry name" value="FAD/NAD-bd_sf"/>
</dbReference>
<evidence type="ECO:0000256" key="8">
    <source>
        <dbReference type="ARBA" id="ARBA00022630"/>
    </source>
</evidence>
<dbReference type="InterPro" id="IPR003952">
    <property type="entry name" value="FRD_SDH_FAD_BS"/>
</dbReference>
<gene>
    <name evidence="18" type="primary">sdhA</name>
    <name evidence="18" type="ORF">ACFOGP_23380</name>
</gene>
<dbReference type="Gene3D" id="4.10.80.40">
    <property type="entry name" value="succinate dehydrogenase protein domain"/>
    <property type="match status" value="1"/>
</dbReference>
<protein>
    <recommendedName>
        <fullName evidence="6 14">Succinate dehydrogenase flavoprotein subunit</fullName>
        <ecNumber evidence="5 15">1.3.5.1</ecNumber>
    </recommendedName>
</protein>
<dbReference type="InterPro" id="IPR037099">
    <property type="entry name" value="Fum_R/Succ_DH_flav-like_C_sf"/>
</dbReference>
<evidence type="ECO:0000256" key="14">
    <source>
        <dbReference type="NCBIfam" id="TIGR01816"/>
    </source>
</evidence>
<evidence type="ECO:0000256" key="6">
    <source>
        <dbReference type="ARBA" id="ARBA00019965"/>
    </source>
</evidence>
<reference evidence="19" key="1">
    <citation type="journal article" date="2019" name="Int. J. Syst. Evol. Microbiol.">
        <title>The Global Catalogue of Microorganisms (GCM) 10K type strain sequencing project: providing services to taxonomists for standard genome sequencing and annotation.</title>
        <authorList>
            <consortium name="The Broad Institute Genomics Platform"/>
            <consortium name="The Broad Institute Genome Sequencing Center for Infectious Disease"/>
            <person name="Wu L."/>
            <person name="Ma J."/>
        </authorList>
    </citation>
    <scope>NUCLEOTIDE SEQUENCE [LARGE SCALE GENOMIC DNA]</scope>
    <source>
        <strain evidence="19">KCTC 52366</strain>
    </source>
</reference>
<feature type="domain" description="FAD-dependent oxidoreductase 2 FAD-binding" evidence="16">
    <location>
        <begin position="12"/>
        <end position="408"/>
    </location>
</feature>
<evidence type="ECO:0000256" key="10">
    <source>
        <dbReference type="ARBA" id="ARBA00022982"/>
    </source>
</evidence>
<comment type="subcellular location">
    <subcellularLocation>
        <location evidence="2 15">Cell inner membrane</location>
        <topology evidence="2 15">Peripheral membrane protein</topology>
        <orientation evidence="2 15">Cytoplasmic side</orientation>
    </subcellularLocation>
</comment>
<dbReference type="NCBIfam" id="TIGR01816">
    <property type="entry name" value="sdhA_forward"/>
    <property type="match status" value="1"/>
</dbReference>
<dbReference type="InterPro" id="IPR014006">
    <property type="entry name" value="Succ_Dhase_FrdA_Gneg"/>
</dbReference>
<keyword evidence="15" id="KW-0997">Cell inner membrane</keyword>
<evidence type="ECO:0000256" key="5">
    <source>
        <dbReference type="ARBA" id="ARBA00012792"/>
    </source>
</evidence>
<evidence type="ECO:0000256" key="7">
    <source>
        <dbReference type="ARBA" id="ARBA00022448"/>
    </source>
</evidence>
<dbReference type="PANTHER" id="PTHR11632:SF51">
    <property type="entry name" value="SUCCINATE DEHYDROGENASE [UBIQUINONE] FLAVOPROTEIN SUBUNIT, MITOCHONDRIAL"/>
    <property type="match status" value="1"/>
</dbReference>
<dbReference type="PANTHER" id="PTHR11632">
    <property type="entry name" value="SUCCINATE DEHYDROGENASE 2 FLAVOPROTEIN SUBUNIT"/>
    <property type="match status" value="1"/>
</dbReference>
<dbReference type="Gene3D" id="3.50.50.60">
    <property type="entry name" value="FAD/NAD(P)-binding domain"/>
    <property type="match status" value="1"/>
</dbReference>